<dbReference type="GO" id="GO:0043235">
    <property type="term" value="C:receptor complex"/>
    <property type="evidence" value="ECO:0007669"/>
    <property type="project" value="TreeGrafter"/>
</dbReference>
<accession>A0A915KBA7</accession>
<dbReference type="InterPro" id="IPR050122">
    <property type="entry name" value="RTK"/>
</dbReference>
<dbReference type="GO" id="GO:0005886">
    <property type="term" value="C:plasma membrane"/>
    <property type="evidence" value="ECO:0007669"/>
    <property type="project" value="TreeGrafter"/>
</dbReference>
<keyword evidence="8" id="KW-0472">Membrane</keyword>
<reference evidence="12" key="1">
    <citation type="submission" date="2022-11" db="UniProtKB">
        <authorList>
            <consortium name="WormBaseParasite"/>
        </authorList>
    </citation>
    <scope>IDENTIFICATION</scope>
</reference>
<protein>
    <submittedName>
        <fullName evidence="12">Serine-threonine/tyrosine-protein kinase catalytic domain-containing protein</fullName>
    </submittedName>
</protein>
<keyword evidence="6" id="KW-0067">ATP-binding</keyword>
<evidence type="ECO:0000256" key="4">
    <source>
        <dbReference type="ARBA" id="ARBA00022737"/>
    </source>
</evidence>
<dbReference type="Proteomes" id="UP000887565">
    <property type="component" value="Unplaced"/>
</dbReference>
<feature type="compositionally biased region" description="Basic and acidic residues" evidence="9">
    <location>
        <begin position="119"/>
        <end position="134"/>
    </location>
</feature>
<dbReference type="Pfam" id="PF07714">
    <property type="entry name" value="PK_Tyr_Ser-Thr"/>
    <property type="match status" value="1"/>
</dbReference>
<evidence type="ECO:0000256" key="9">
    <source>
        <dbReference type="SAM" id="MobiDB-lite"/>
    </source>
</evidence>
<dbReference type="PANTHER" id="PTHR24416:SF525">
    <property type="entry name" value="INSULIN-LIKE RECEPTOR"/>
    <property type="match status" value="1"/>
</dbReference>
<evidence type="ECO:0000256" key="3">
    <source>
        <dbReference type="ARBA" id="ARBA00022729"/>
    </source>
</evidence>
<dbReference type="AlphaFoldDB" id="A0A915KBA7"/>
<dbReference type="SUPFAM" id="SSF56112">
    <property type="entry name" value="Protein kinase-like (PK-like)"/>
    <property type="match status" value="1"/>
</dbReference>
<comment type="subcellular location">
    <subcellularLocation>
        <location evidence="1">Membrane</location>
        <topology evidence="1">Single-pass type I membrane protein</topology>
    </subcellularLocation>
</comment>
<name>A0A915KBA7_ROMCU</name>
<dbReference type="GO" id="GO:0007169">
    <property type="term" value="P:cell surface receptor protein tyrosine kinase signaling pathway"/>
    <property type="evidence" value="ECO:0007669"/>
    <property type="project" value="TreeGrafter"/>
</dbReference>
<keyword evidence="5" id="KW-0547">Nucleotide-binding</keyword>
<evidence type="ECO:0000256" key="7">
    <source>
        <dbReference type="ARBA" id="ARBA00022989"/>
    </source>
</evidence>
<dbReference type="GO" id="GO:0004714">
    <property type="term" value="F:transmembrane receptor protein tyrosine kinase activity"/>
    <property type="evidence" value="ECO:0007669"/>
    <property type="project" value="TreeGrafter"/>
</dbReference>
<organism evidence="11 12">
    <name type="scientific">Romanomermis culicivorax</name>
    <name type="common">Nematode worm</name>
    <dbReference type="NCBI Taxonomy" id="13658"/>
    <lineage>
        <taxon>Eukaryota</taxon>
        <taxon>Metazoa</taxon>
        <taxon>Ecdysozoa</taxon>
        <taxon>Nematoda</taxon>
        <taxon>Enoplea</taxon>
        <taxon>Dorylaimia</taxon>
        <taxon>Mermithida</taxon>
        <taxon>Mermithoidea</taxon>
        <taxon>Mermithidae</taxon>
        <taxon>Romanomermis</taxon>
    </lineage>
</organism>
<dbReference type="Gene3D" id="1.10.510.10">
    <property type="entry name" value="Transferase(Phosphotransferase) domain 1"/>
    <property type="match status" value="1"/>
</dbReference>
<evidence type="ECO:0000256" key="1">
    <source>
        <dbReference type="ARBA" id="ARBA00004479"/>
    </source>
</evidence>
<dbReference type="InterPro" id="IPR001245">
    <property type="entry name" value="Ser-Thr/Tyr_kinase_cat_dom"/>
</dbReference>
<proteinExistence type="predicted"/>
<feature type="region of interest" description="Disordered" evidence="9">
    <location>
        <begin position="101"/>
        <end position="138"/>
    </location>
</feature>
<dbReference type="PANTHER" id="PTHR24416">
    <property type="entry name" value="TYROSINE-PROTEIN KINASE RECEPTOR"/>
    <property type="match status" value="1"/>
</dbReference>
<dbReference type="WBParaSite" id="nRc.2.0.1.t35386-RA">
    <property type="protein sequence ID" value="nRc.2.0.1.t35386-RA"/>
    <property type="gene ID" value="nRc.2.0.1.g35386"/>
</dbReference>
<evidence type="ECO:0000313" key="11">
    <source>
        <dbReference type="Proteomes" id="UP000887565"/>
    </source>
</evidence>
<evidence type="ECO:0000313" key="12">
    <source>
        <dbReference type="WBParaSite" id="nRc.2.0.1.t35386-RA"/>
    </source>
</evidence>
<dbReference type="GO" id="GO:0005524">
    <property type="term" value="F:ATP binding"/>
    <property type="evidence" value="ECO:0007669"/>
    <property type="project" value="UniProtKB-KW"/>
</dbReference>
<keyword evidence="11" id="KW-1185">Reference proteome</keyword>
<evidence type="ECO:0000256" key="2">
    <source>
        <dbReference type="ARBA" id="ARBA00022692"/>
    </source>
</evidence>
<keyword evidence="2" id="KW-0812">Transmembrane</keyword>
<keyword evidence="7" id="KW-1133">Transmembrane helix</keyword>
<evidence type="ECO:0000256" key="6">
    <source>
        <dbReference type="ARBA" id="ARBA00022840"/>
    </source>
</evidence>
<evidence type="ECO:0000256" key="5">
    <source>
        <dbReference type="ARBA" id="ARBA00022741"/>
    </source>
</evidence>
<dbReference type="InterPro" id="IPR011009">
    <property type="entry name" value="Kinase-like_dom_sf"/>
</dbReference>
<keyword evidence="4" id="KW-0677">Repeat</keyword>
<evidence type="ECO:0000259" key="10">
    <source>
        <dbReference type="Pfam" id="PF07714"/>
    </source>
</evidence>
<feature type="domain" description="Serine-threonine/tyrosine-protein kinase catalytic" evidence="10">
    <location>
        <begin position="1"/>
        <end position="60"/>
    </location>
</feature>
<evidence type="ECO:0000256" key="8">
    <source>
        <dbReference type="ARBA" id="ARBA00023136"/>
    </source>
</evidence>
<keyword evidence="3" id="KW-0732">Signal</keyword>
<sequence length="202" mass="22819">MSLGQQPYIGKSNFETMNFVRLGGRLEPPEACPQDIYHIMTQCWDSLPSNRKSFVKICDEISAMKSRTIVKHCTNTSFLPLDQSHRSLRRSGREKISKIFSSLRRKSEQPPPPVLPSKDVFEKPNVENESRRSDSAMSFTTTATGYEVALLKRQNNGAKIEFDHFTNDGIDNYGYCSSSATVYGSVDKKDEKPAPKMLVTEI</sequence>